<dbReference type="OrthoDB" id="20872at2759"/>
<comment type="caution">
    <text evidence="5">The sequence shown here is derived from an EMBL/GenBank/DDBJ whole genome shotgun (WGS) entry which is preliminary data.</text>
</comment>
<evidence type="ECO:0000256" key="3">
    <source>
        <dbReference type="PROSITE-ProRule" id="PRU00023"/>
    </source>
</evidence>
<keyword evidence="2 3" id="KW-0040">ANK repeat</keyword>
<dbReference type="SMART" id="SM00248">
    <property type="entry name" value="ANK"/>
    <property type="match status" value="6"/>
</dbReference>
<feature type="repeat" description="ANK" evidence="3">
    <location>
        <begin position="327"/>
        <end position="359"/>
    </location>
</feature>
<feature type="compositionally biased region" description="Low complexity" evidence="4">
    <location>
        <begin position="1"/>
        <end position="13"/>
    </location>
</feature>
<name>A0A830HBC0_9CHLO</name>
<dbReference type="GO" id="GO:0085020">
    <property type="term" value="P:protein K6-linked ubiquitination"/>
    <property type="evidence" value="ECO:0007669"/>
    <property type="project" value="TreeGrafter"/>
</dbReference>
<dbReference type="PANTHER" id="PTHR24171:SF8">
    <property type="entry name" value="BRCA1-ASSOCIATED RING DOMAIN PROTEIN 1"/>
    <property type="match status" value="1"/>
</dbReference>
<dbReference type="Pfam" id="PF12796">
    <property type="entry name" value="Ank_2"/>
    <property type="match status" value="3"/>
</dbReference>
<evidence type="ECO:0000313" key="6">
    <source>
        <dbReference type="Proteomes" id="UP000660262"/>
    </source>
</evidence>
<dbReference type="PROSITE" id="PS50088">
    <property type="entry name" value="ANK_REPEAT"/>
    <property type="match status" value="2"/>
</dbReference>
<organism evidence="5 6">
    <name type="scientific">Pycnococcus provasolii</name>
    <dbReference type="NCBI Taxonomy" id="41880"/>
    <lineage>
        <taxon>Eukaryota</taxon>
        <taxon>Viridiplantae</taxon>
        <taxon>Chlorophyta</taxon>
        <taxon>Pseudoscourfieldiophyceae</taxon>
        <taxon>Pseudoscourfieldiales</taxon>
        <taxon>Pycnococcaceae</taxon>
        <taxon>Pycnococcus</taxon>
    </lineage>
</organism>
<feature type="repeat" description="ANK" evidence="3">
    <location>
        <begin position="233"/>
        <end position="265"/>
    </location>
</feature>
<reference evidence="5" key="1">
    <citation type="submission" date="2020-10" db="EMBL/GenBank/DDBJ databases">
        <title>Unveiling of a novel bifunctional photoreceptor, Dualchrome1, isolated from a cosmopolitan green alga.</title>
        <authorList>
            <person name="Suzuki S."/>
            <person name="Kawachi M."/>
        </authorList>
    </citation>
    <scope>NUCLEOTIDE SEQUENCE</scope>
    <source>
        <strain evidence="5">NIES 2893</strain>
    </source>
</reference>
<accession>A0A830HBC0</accession>
<evidence type="ECO:0000256" key="2">
    <source>
        <dbReference type="ARBA" id="ARBA00023043"/>
    </source>
</evidence>
<evidence type="ECO:0000313" key="5">
    <source>
        <dbReference type="EMBL" id="GHP04374.1"/>
    </source>
</evidence>
<evidence type="ECO:0000256" key="4">
    <source>
        <dbReference type="SAM" id="MobiDB-lite"/>
    </source>
</evidence>
<feature type="region of interest" description="Disordered" evidence="4">
    <location>
        <begin position="1"/>
        <end position="23"/>
    </location>
</feature>
<dbReference type="SUPFAM" id="SSF48403">
    <property type="entry name" value="Ankyrin repeat"/>
    <property type="match status" value="1"/>
</dbReference>
<proteinExistence type="predicted"/>
<gene>
    <name evidence="5" type="ORF">PPROV_000312800</name>
</gene>
<dbReference type="Gene3D" id="1.25.40.20">
    <property type="entry name" value="Ankyrin repeat-containing domain"/>
    <property type="match status" value="3"/>
</dbReference>
<dbReference type="PANTHER" id="PTHR24171">
    <property type="entry name" value="ANKYRIN REPEAT DOMAIN-CONTAINING PROTEIN 39-RELATED"/>
    <property type="match status" value="1"/>
</dbReference>
<dbReference type="InterPro" id="IPR036770">
    <property type="entry name" value="Ankyrin_rpt-contain_sf"/>
</dbReference>
<dbReference type="GO" id="GO:0004842">
    <property type="term" value="F:ubiquitin-protein transferase activity"/>
    <property type="evidence" value="ECO:0007669"/>
    <property type="project" value="TreeGrafter"/>
</dbReference>
<sequence>MQSAQPPLFAAAATPPPPLPDRGGTFEVAPMDADFLDACLAGDEGGVRANLPKHVANVRDESGASAFHLACRAGSTDVLEFLFKSMRSASERTAAAYLRDSAGNTPFHEAASSSETSKLVDILIKYANAYAADVQNDKKETPLHAAVRASNSAANCDALIERALADIAAEDDEGYTALARAKESAPKCVDSLEKAAKPAALTKRLCLAAQLGFVQAALALVKAGAPKSAHDANGWTPLHYAAATGDKDMVKALLRAGCDAAVKSNDDKAQTPAALAEEEENEDVAEMLSAASVPPSERLRSACESGDAEAVEASLEAGADVNVADGEGWTALHFAASEGHASIVKTLVDRGADVSKENEDGETPKMLAEELDDETIVQEIMSALNV</sequence>
<dbReference type="PRINTS" id="PR01415">
    <property type="entry name" value="ANKYRIN"/>
</dbReference>
<dbReference type="Proteomes" id="UP000660262">
    <property type="component" value="Unassembled WGS sequence"/>
</dbReference>
<keyword evidence="1" id="KW-0677">Repeat</keyword>
<dbReference type="InterPro" id="IPR002110">
    <property type="entry name" value="Ankyrin_rpt"/>
</dbReference>
<evidence type="ECO:0000256" key="1">
    <source>
        <dbReference type="ARBA" id="ARBA00022737"/>
    </source>
</evidence>
<dbReference type="EMBL" id="BNJQ01000007">
    <property type="protein sequence ID" value="GHP04374.1"/>
    <property type="molecule type" value="Genomic_DNA"/>
</dbReference>
<keyword evidence="6" id="KW-1185">Reference proteome</keyword>
<dbReference type="AlphaFoldDB" id="A0A830HBC0"/>
<dbReference type="PROSITE" id="PS50297">
    <property type="entry name" value="ANK_REP_REGION"/>
    <property type="match status" value="2"/>
</dbReference>
<protein>
    <submittedName>
        <fullName evidence="5">Uncharacterized protein</fullName>
    </submittedName>
</protein>